<name>A0A3D9SSV6_9ACTN</name>
<organism evidence="3 4">
    <name type="scientific">Thermomonospora umbrina</name>
    <dbReference type="NCBI Taxonomy" id="111806"/>
    <lineage>
        <taxon>Bacteria</taxon>
        <taxon>Bacillati</taxon>
        <taxon>Actinomycetota</taxon>
        <taxon>Actinomycetes</taxon>
        <taxon>Streptosporangiales</taxon>
        <taxon>Thermomonosporaceae</taxon>
        <taxon>Thermomonospora</taxon>
    </lineage>
</organism>
<proteinExistence type="predicted"/>
<keyword evidence="2" id="KW-0472">Membrane</keyword>
<keyword evidence="4" id="KW-1185">Reference proteome</keyword>
<dbReference type="RefSeq" id="WP_116021764.1">
    <property type="nucleotide sequence ID" value="NZ_QTTT01000001.1"/>
</dbReference>
<accession>A0A3D9SSV6</accession>
<dbReference type="Pfam" id="PF12642">
    <property type="entry name" value="TpcC"/>
    <property type="match status" value="1"/>
</dbReference>
<feature type="region of interest" description="Disordered" evidence="1">
    <location>
        <begin position="1"/>
        <end position="64"/>
    </location>
</feature>
<dbReference type="OrthoDB" id="4084447at2"/>
<reference evidence="3 4" key="1">
    <citation type="submission" date="2018-08" db="EMBL/GenBank/DDBJ databases">
        <title>Sequencing the genomes of 1000 actinobacteria strains.</title>
        <authorList>
            <person name="Klenk H.-P."/>
        </authorList>
    </citation>
    <scope>NUCLEOTIDE SEQUENCE [LARGE SCALE GENOMIC DNA]</scope>
    <source>
        <strain evidence="3 4">DSM 43927</strain>
    </source>
</reference>
<dbReference type="AlphaFoldDB" id="A0A3D9SSV6"/>
<protein>
    <submittedName>
        <fullName evidence="3">Conjugative transposon protein TcpC</fullName>
    </submittedName>
</protein>
<dbReference type="CDD" id="cd16428">
    <property type="entry name" value="TcpC_C"/>
    <property type="match status" value="1"/>
</dbReference>
<evidence type="ECO:0000313" key="4">
    <source>
        <dbReference type="Proteomes" id="UP000256661"/>
    </source>
</evidence>
<feature type="compositionally biased region" description="Gly residues" evidence="1">
    <location>
        <begin position="52"/>
        <end position="64"/>
    </location>
</feature>
<comment type="caution">
    <text evidence="3">The sequence shown here is derived from an EMBL/GenBank/DDBJ whole genome shotgun (WGS) entry which is preliminary data.</text>
</comment>
<feature type="transmembrane region" description="Helical" evidence="2">
    <location>
        <begin position="71"/>
        <end position="92"/>
    </location>
</feature>
<keyword evidence="2" id="KW-0812">Transmembrane</keyword>
<dbReference type="InterPro" id="IPR024735">
    <property type="entry name" value="TcpC"/>
</dbReference>
<dbReference type="EMBL" id="QTTT01000001">
    <property type="protein sequence ID" value="REE96055.1"/>
    <property type="molecule type" value="Genomic_DNA"/>
</dbReference>
<evidence type="ECO:0000313" key="3">
    <source>
        <dbReference type="EMBL" id="REE96055.1"/>
    </source>
</evidence>
<dbReference type="CDD" id="cd16386">
    <property type="entry name" value="TcpC_N"/>
    <property type="match status" value="1"/>
</dbReference>
<dbReference type="InterPro" id="IPR035628">
    <property type="entry name" value="TcpC_C"/>
</dbReference>
<keyword evidence="2" id="KW-1133">Transmembrane helix</keyword>
<evidence type="ECO:0000256" key="1">
    <source>
        <dbReference type="SAM" id="MobiDB-lite"/>
    </source>
</evidence>
<gene>
    <name evidence="3" type="ORF">DFJ69_1477</name>
</gene>
<dbReference type="Gene3D" id="3.10.450.540">
    <property type="match status" value="1"/>
</dbReference>
<evidence type="ECO:0000256" key="2">
    <source>
        <dbReference type="SAM" id="Phobius"/>
    </source>
</evidence>
<sequence length="350" mass="36523">MARRALARDQAVGHGTGTAVHEDAVVGGSPLDALDDPVPAGGSRKGRAGRSGRSGRGGGGGGRWAGSGGRWWIWVGRAVLWALIIVIVVNGVRAPFDRLTAEDGGSPGTSVEPRRSAFPTGAASAFALQFGNVYLHLDPQTGPDRARRLEPFLPEGTVGQFGWNETGTLQIDSVHVAGVEARDDTNGIVTLLARSGDRWLSLAVPVYAKDGAMVVSARPAFLPPPGRARPPQTGVGERDTPLETELSSVLGGFFPAYAASDIPSLTRFTDGAAITGLGRSLTFDGLLEVVAPRGPADRRTVTVTVTWALPGSNGAGQEAKLEQTYELTVVKKDGTWYVRSIQGAGRPTGS</sequence>
<dbReference type="Proteomes" id="UP000256661">
    <property type="component" value="Unassembled WGS sequence"/>
</dbReference>